<evidence type="ECO:0000256" key="5">
    <source>
        <dbReference type="ARBA" id="ARBA00038037"/>
    </source>
</evidence>
<gene>
    <name evidence="10" type="ORF">GSTENG00021788001</name>
</gene>
<keyword evidence="4" id="KW-0732">Signal</keyword>
<evidence type="ECO:0000313" key="10">
    <source>
        <dbReference type="EMBL" id="CAG02633.1"/>
    </source>
</evidence>
<evidence type="ECO:0000256" key="4">
    <source>
        <dbReference type="ARBA" id="ARBA00022729"/>
    </source>
</evidence>
<comment type="subcellular location">
    <subcellularLocation>
        <location evidence="1">Secreted</location>
        <location evidence="1">Extracellular space</location>
        <location evidence="1">Extracellular matrix</location>
    </subcellularLocation>
</comment>
<reference evidence="10" key="1">
    <citation type="journal article" date="2004" name="Nature">
        <title>Genome duplication in the teleost fish Tetraodon nigroviridis reveals the early vertebrate proto-karyotype.</title>
        <authorList>
            <person name="Jaillon O."/>
            <person name="Aury J.-M."/>
            <person name="Brunet F."/>
            <person name="Petit J.-L."/>
            <person name="Stange-Thomann N."/>
            <person name="Mauceli E."/>
            <person name="Bouneau L."/>
            <person name="Fischer C."/>
            <person name="Ozouf-Costaz C."/>
            <person name="Bernot A."/>
            <person name="Nicaud S."/>
            <person name="Jaffe D."/>
            <person name="Fisher S."/>
            <person name="Lutfalla G."/>
            <person name="Dossat C."/>
            <person name="Segurens B."/>
            <person name="Dasilva C."/>
            <person name="Salanoubat M."/>
            <person name="Levy M."/>
            <person name="Boudet N."/>
            <person name="Castellano S."/>
            <person name="Anthouard V."/>
            <person name="Jubin C."/>
            <person name="Castelli V."/>
            <person name="Katinka M."/>
            <person name="Vacherie B."/>
            <person name="Biemont C."/>
            <person name="Skalli Z."/>
            <person name="Cattolico L."/>
            <person name="Poulain J."/>
            <person name="De Berardinis V."/>
            <person name="Cruaud C."/>
            <person name="Duprat S."/>
            <person name="Brottier P."/>
            <person name="Coutanceau J.-P."/>
            <person name="Gouzy J."/>
            <person name="Parra G."/>
            <person name="Lardier G."/>
            <person name="Chapple C."/>
            <person name="McKernan K.J."/>
            <person name="McEwan P."/>
            <person name="Bosak S."/>
            <person name="Kellis M."/>
            <person name="Volff J.-N."/>
            <person name="Guigo R."/>
            <person name="Zody M.C."/>
            <person name="Mesirov J."/>
            <person name="Lindblad-Toh K."/>
            <person name="Birren B."/>
            <person name="Nusbaum C."/>
            <person name="Kahn D."/>
            <person name="Robinson-Rechavi M."/>
            <person name="Laudet V."/>
            <person name="Schachter V."/>
            <person name="Quetier F."/>
            <person name="Saurin W."/>
            <person name="Scarpelli C."/>
            <person name="Wincker P."/>
            <person name="Lander E.S."/>
            <person name="Weissenbach J."/>
            <person name="Roest Crollius H."/>
        </authorList>
    </citation>
    <scope>NUCLEOTIDE SEQUENCE [LARGE SCALE GENOMIC DNA]</scope>
</reference>
<comment type="caution">
    <text evidence="10">The sequence shown here is derived from an EMBL/GenBank/DDBJ whole genome shotgun (WGS) entry which is preliminary data.</text>
</comment>
<evidence type="ECO:0000256" key="2">
    <source>
        <dbReference type="ARBA" id="ARBA00022525"/>
    </source>
</evidence>
<dbReference type="KEGG" id="tng:GSTEN00021788G001"/>
<sequence>MRERVARRTRAGTAAGQGPKAAGPLEADRGVAGHGRSAVPQVKRAEGQGVGPGRQFGSLRQASSRMPPGAGAPNLLASFAGKNRILVITAPSESDGYYRLMMSLLKPDVYCELAERHVNQIVMFHQEGEMGAKVRRITTEGKVVEEPLDSALIPRLMSFLKMEQGKFGMVLLKKTLQVEERYPYPVRLEAMYEVIDQSPMRKLEKRRQKGFVQKCKEAGVEGQVEKATHTVEIAVVQQPARKTTTPAATTVQASTTLATTPATTTTTRVTTTTKPTTTTTTQQPHTTTTQHPTTTQRATRSQTAAPRATAPPNTNQRVRERYPNKSTPAANDPKDEDAKAPHGAAPVPATRKPPRTKSQRRKNEGKKAVANEDEEKHKPIKPNASDTEETETVTVATRVKTVRKKDKTTKKTDKVTKKADNRGGKTAKDVKMSEKKIGKKSFPYPKKAEASKPTKKPAAPARGSLPSFLDHFENKRRLLLITSPSEEHKMYVQQRDEFLESVCDMAIRKISIITIFGSLTNSTMKIDHYQLENDKLMKGIHQEDTVNQDLITELRKEFGMVHDDFYMVLTDTDMKTKQSYEVPISMKAIFDYIDTFSSRIREMEQQKRDGVLCKKEDKPRSLENFLSRFRWRRRLLIISSPSDEEWSFQQQLYSLNSQACNLGLRHIAVLKLVGTELLQMGGVLELYPINGSTTVDREGLSGTLVKDMRNYFQISPEYFSMLLVGKDGNVKSWYPSPMWSMATIYDLVDSMQLRRQEMAIQQSLGMRCPEFDYGYHQHGYEHGYQDGYHQGY</sequence>
<dbReference type="Pfam" id="PF13778">
    <property type="entry name" value="DUF4174"/>
    <property type="match status" value="3"/>
</dbReference>
<feature type="region of interest" description="Disordered" evidence="8">
    <location>
        <begin position="1"/>
        <end position="68"/>
    </location>
</feature>
<feature type="domain" description="DUF4174" evidence="9">
    <location>
        <begin position="76"/>
        <end position="204"/>
    </location>
</feature>
<proteinExistence type="inferred from homology"/>
<dbReference type="PANTHER" id="PTHR46792:SF2">
    <property type="entry name" value="COILED-COIL DOMAIN-CONTAINING PROTEIN 80"/>
    <property type="match status" value="1"/>
</dbReference>
<feature type="non-terminal residue" evidence="10">
    <location>
        <position position="1"/>
    </location>
</feature>
<comment type="similarity">
    <text evidence="5">Belongs to the CCDC80 family.</text>
</comment>
<feature type="domain" description="DUF4174" evidence="9">
    <location>
        <begin position="625"/>
        <end position="757"/>
    </location>
</feature>
<evidence type="ECO:0000259" key="9">
    <source>
        <dbReference type="Pfam" id="PF13778"/>
    </source>
</evidence>
<evidence type="ECO:0000256" key="6">
    <source>
        <dbReference type="ARBA" id="ARBA00038549"/>
    </source>
</evidence>
<dbReference type="InterPro" id="IPR025232">
    <property type="entry name" value="DUF4174"/>
</dbReference>
<dbReference type="GO" id="GO:0005604">
    <property type="term" value="C:basement membrane"/>
    <property type="evidence" value="ECO:0007669"/>
    <property type="project" value="TreeGrafter"/>
</dbReference>
<dbReference type="AlphaFoldDB" id="Q4S9P9"/>
<evidence type="ECO:0000256" key="1">
    <source>
        <dbReference type="ARBA" id="ARBA00004498"/>
    </source>
</evidence>
<feature type="compositionally biased region" description="Low complexity" evidence="8">
    <location>
        <begin position="240"/>
        <end position="316"/>
    </location>
</feature>
<feature type="compositionally biased region" description="Basic and acidic residues" evidence="8">
    <location>
        <begin position="409"/>
        <end position="436"/>
    </location>
</feature>
<keyword evidence="2" id="KW-0964">Secreted</keyword>
<evidence type="ECO:0000256" key="8">
    <source>
        <dbReference type="SAM" id="MobiDB-lite"/>
    </source>
</evidence>
<dbReference type="EMBL" id="CAAE01014695">
    <property type="protein sequence ID" value="CAG02633.1"/>
    <property type="molecule type" value="Genomic_DNA"/>
</dbReference>
<feature type="compositionally biased region" description="Basic and acidic residues" evidence="8">
    <location>
        <begin position="361"/>
        <end position="377"/>
    </location>
</feature>
<dbReference type="PANTHER" id="PTHR46792">
    <property type="entry name" value="COILED-COIL DOMAIN-CONTAINING PROTEIN 80"/>
    <property type="match status" value="1"/>
</dbReference>
<feature type="domain" description="DUF4174" evidence="9">
    <location>
        <begin position="468"/>
        <end position="602"/>
    </location>
</feature>
<dbReference type="OrthoDB" id="9898686at2759"/>
<protein>
    <recommendedName>
        <fullName evidence="7">Coiled-coil domain-containing protein 80</fullName>
    </recommendedName>
</protein>
<keyword evidence="3" id="KW-0272">Extracellular matrix</keyword>
<dbReference type="GO" id="GO:0010811">
    <property type="term" value="P:positive regulation of cell-substrate adhesion"/>
    <property type="evidence" value="ECO:0007669"/>
    <property type="project" value="TreeGrafter"/>
</dbReference>
<organism evidence="10">
    <name type="scientific">Tetraodon nigroviridis</name>
    <name type="common">Spotted green pufferfish</name>
    <name type="synonym">Chelonodon nigroviridis</name>
    <dbReference type="NCBI Taxonomy" id="99883"/>
    <lineage>
        <taxon>Eukaryota</taxon>
        <taxon>Metazoa</taxon>
        <taxon>Chordata</taxon>
        <taxon>Craniata</taxon>
        <taxon>Vertebrata</taxon>
        <taxon>Euteleostomi</taxon>
        <taxon>Actinopterygii</taxon>
        <taxon>Neopterygii</taxon>
        <taxon>Teleostei</taxon>
        <taxon>Neoteleostei</taxon>
        <taxon>Acanthomorphata</taxon>
        <taxon>Eupercaria</taxon>
        <taxon>Tetraodontiformes</taxon>
        <taxon>Tetradontoidea</taxon>
        <taxon>Tetraodontidae</taxon>
        <taxon>Tetraodon</taxon>
    </lineage>
</organism>
<comment type="subunit">
    <text evidence="6">Binds to various extracellular matrix proteins.</text>
</comment>
<dbReference type="GO" id="GO:0030198">
    <property type="term" value="P:extracellular matrix organization"/>
    <property type="evidence" value="ECO:0007669"/>
    <property type="project" value="TreeGrafter"/>
</dbReference>
<accession>Q4S9P9</accession>
<feature type="region of interest" description="Disordered" evidence="8">
    <location>
        <begin position="240"/>
        <end position="467"/>
    </location>
</feature>
<name>Q4S9P9_TETNG</name>
<reference evidence="10" key="2">
    <citation type="submission" date="2004-02" db="EMBL/GenBank/DDBJ databases">
        <authorList>
            <consortium name="Genoscope"/>
            <consortium name="Whitehead Institute Centre for Genome Research"/>
        </authorList>
    </citation>
    <scope>NUCLEOTIDE SEQUENCE</scope>
</reference>
<evidence type="ECO:0000256" key="3">
    <source>
        <dbReference type="ARBA" id="ARBA00022530"/>
    </source>
</evidence>
<evidence type="ECO:0000256" key="7">
    <source>
        <dbReference type="ARBA" id="ARBA00039956"/>
    </source>
</evidence>